<proteinExistence type="predicted"/>
<gene>
    <name evidence="1" type="ORF">FGIG_11825</name>
</gene>
<protein>
    <submittedName>
        <fullName evidence="1">Uncharacterized protein</fullName>
    </submittedName>
</protein>
<dbReference type="EMBL" id="SUNJ01001263">
    <property type="protein sequence ID" value="TPP66931.1"/>
    <property type="molecule type" value="Genomic_DNA"/>
</dbReference>
<organism evidence="1 2">
    <name type="scientific">Fasciola gigantica</name>
    <name type="common">Giant liver fluke</name>
    <dbReference type="NCBI Taxonomy" id="46835"/>
    <lineage>
        <taxon>Eukaryota</taxon>
        <taxon>Metazoa</taxon>
        <taxon>Spiralia</taxon>
        <taxon>Lophotrochozoa</taxon>
        <taxon>Platyhelminthes</taxon>
        <taxon>Trematoda</taxon>
        <taxon>Digenea</taxon>
        <taxon>Plagiorchiida</taxon>
        <taxon>Echinostomata</taxon>
        <taxon>Echinostomatoidea</taxon>
        <taxon>Fasciolidae</taxon>
        <taxon>Fasciola</taxon>
    </lineage>
</organism>
<evidence type="ECO:0000313" key="1">
    <source>
        <dbReference type="EMBL" id="TPP66931.1"/>
    </source>
</evidence>
<evidence type="ECO:0000313" key="2">
    <source>
        <dbReference type="Proteomes" id="UP000316759"/>
    </source>
</evidence>
<dbReference type="Proteomes" id="UP000316759">
    <property type="component" value="Unassembled WGS sequence"/>
</dbReference>
<reference evidence="1 2" key="1">
    <citation type="submission" date="2019-04" db="EMBL/GenBank/DDBJ databases">
        <title>Annotation for the trematode Fasciola gigantica.</title>
        <authorList>
            <person name="Choi Y.-J."/>
        </authorList>
    </citation>
    <scope>NUCLEOTIDE SEQUENCE [LARGE SCALE GENOMIC DNA]</scope>
    <source>
        <strain evidence="1">Uganda_cow_1</strain>
    </source>
</reference>
<dbReference type="AlphaFoldDB" id="A0A504Z3D7"/>
<keyword evidence="2" id="KW-1185">Reference proteome</keyword>
<comment type="caution">
    <text evidence="1">The sequence shown here is derived from an EMBL/GenBank/DDBJ whole genome shotgun (WGS) entry which is preliminary data.</text>
</comment>
<accession>A0A504Z3D7</accession>
<sequence length="83" mass="9727">MKPKCQRRSCGNRPIEEHIYRQCAEVLARTIGTSSRTAMVRASDGILRREVHKVLRLDRQLERSTESRSRRVARVPQVLHFSR</sequence>
<name>A0A504Z3D7_FASGI</name>